<keyword evidence="6" id="KW-0234">DNA repair</keyword>
<dbReference type="InterPro" id="IPR012340">
    <property type="entry name" value="NA-bd_OB-fold"/>
</dbReference>
<feature type="region of interest" description="Disordered" evidence="8">
    <location>
        <begin position="175"/>
        <end position="210"/>
    </location>
</feature>
<dbReference type="FunFam" id="2.40.50.140:FF:000184">
    <property type="entry name" value="replication protein A 32 kDa subunit A-like"/>
    <property type="match status" value="1"/>
</dbReference>
<keyword evidence="3" id="KW-0235">DNA replication</keyword>
<dbReference type="InterPro" id="IPR014892">
    <property type="entry name" value="RPA_C"/>
</dbReference>
<dbReference type="GO" id="GO:0000724">
    <property type="term" value="P:double-strand break repair via homologous recombination"/>
    <property type="evidence" value="ECO:0007669"/>
    <property type="project" value="TreeGrafter"/>
</dbReference>
<evidence type="ECO:0000256" key="8">
    <source>
        <dbReference type="SAM" id="MobiDB-lite"/>
    </source>
</evidence>
<evidence type="ECO:0000259" key="9">
    <source>
        <dbReference type="Pfam" id="PF01336"/>
    </source>
</evidence>
<dbReference type="Gene3D" id="1.10.10.10">
    <property type="entry name" value="Winged helix-like DNA-binding domain superfamily/Winged helix DNA-binding domain"/>
    <property type="match status" value="1"/>
</dbReference>
<comment type="subcellular location">
    <subcellularLocation>
        <location evidence="1">Nucleus</location>
    </subcellularLocation>
</comment>
<dbReference type="GO" id="GO:0005662">
    <property type="term" value="C:DNA replication factor A complex"/>
    <property type="evidence" value="ECO:0007669"/>
    <property type="project" value="TreeGrafter"/>
</dbReference>
<dbReference type="InterPro" id="IPR036388">
    <property type="entry name" value="WH-like_DNA-bd_sf"/>
</dbReference>
<dbReference type="Pfam" id="PF08784">
    <property type="entry name" value="RPA_C"/>
    <property type="match status" value="1"/>
</dbReference>
<dbReference type="AlphaFoldDB" id="A0AAI8YQN5"/>
<dbReference type="GO" id="GO:0000781">
    <property type="term" value="C:chromosome, telomeric region"/>
    <property type="evidence" value="ECO:0007669"/>
    <property type="project" value="TreeGrafter"/>
</dbReference>
<evidence type="ECO:0000259" key="10">
    <source>
        <dbReference type="Pfam" id="PF08784"/>
    </source>
</evidence>
<dbReference type="InterPro" id="IPR036390">
    <property type="entry name" value="WH_DNA-bd_sf"/>
</dbReference>
<evidence type="ECO:0000313" key="12">
    <source>
        <dbReference type="Proteomes" id="UP001295740"/>
    </source>
</evidence>
<dbReference type="GO" id="GO:0006260">
    <property type="term" value="P:DNA replication"/>
    <property type="evidence" value="ECO:0007669"/>
    <property type="project" value="UniProtKB-KW"/>
</dbReference>
<sequence length="289" mass="30626">MSAYGGYSTTSYGAAGGEDGGGFFGGSQFGGSQGAKAVNEESLRPVTIKQIIDAEPAYAGEASFRIDGLDVKQVTFVGMVRSISPQTTNITYRLDDGTGIIEVKQWLDADKQEESRPAFREEEYVRVWGRLKSFSNKRHVGAHVIKPVKDFNEVNYHLLEAVYVHLFFTKGAPGGGSGGGGGNTTNGGANSVGGARDDSDSMFVDGGDDNSNARSLEAKVQGYSAKARKMFEYLNCAPNSGAEGHHINMIASGSGMSVGDVNEAADELLGHGTIYTTLDDETFAILDGY</sequence>
<comment type="caution">
    <text evidence="11">The sequence shown here is derived from an EMBL/GenBank/DDBJ whole genome shotgun (WGS) entry which is preliminary data.</text>
</comment>
<dbReference type="PIRSF" id="PIRSF036949">
    <property type="entry name" value="RPA32"/>
    <property type="match status" value="1"/>
</dbReference>
<keyword evidence="12" id="KW-1185">Reference proteome</keyword>
<proteinExistence type="inferred from homology"/>
<dbReference type="GO" id="GO:0035861">
    <property type="term" value="C:site of double-strand break"/>
    <property type="evidence" value="ECO:0007669"/>
    <property type="project" value="TreeGrafter"/>
</dbReference>
<comment type="similarity">
    <text evidence="2">Belongs to the replication factor A protein 2 family.</text>
</comment>
<evidence type="ECO:0000256" key="7">
    <source>
        <dbReference type="ARBA" id="ARBA00023242"/>
    </source>
</evidence>
<dbReference type="SUPFAM" id="SSF50249">
    <property type="entry name" value="Nucleic acid-binding proteins"/>
    <property type="match status" value="1"/>
</dbReference>
<organism evidence="11 12">
    <name type="scientific">Anthostomella pinea</name>
    <dbReference type="NCBI Taxonomy" id="933095"/>
    <lineage>
        <taxon>Eukaryota</taxon>
        <taxon>Fungi</taxon>
        <taxon>Dikarya</taxon>
        <taxon>Ascomycota</taxon>
        <taxon>Pezizomycotina</taxon>
        <taxon>Sordariomycetes</taxon>
        <taxon>Xylariomycetidae</taxon>
        <taxon>Xylariales</taxon>
        <taxon>Xylariaceae</taxon>
        <taxon>Anthostomella</taxon>
    </lineage>
</organism>
<dbReference type="CDD" id="cd04478">
    <property type="entry name" value="RPA2_DBD_D"/>
    <property type="match status" value="1"/>
</dbReference>
<dbReference type="Proteomes" id="UP001295740">
    <property type="component" value="Unassembled WGS sequence"/>
</dbReference>
<keyword evidence="5" id="KW-0238">DNA-binding</keyword>
<dbReference type="EMBL" id="CAUWAG010000020">
    <property type="protein sequence ID" value="CAJ2513700.1"/>
    <property type="molecule type" value="Genomic_DNA"/>
</dbReference>
<dbReference type="GO" id="GO:0003697">
    <property type="term" value="F:single-stranded DNA binding"/>
    <property type="evidence" value="ECO:0007669"/>
    <property type="project" value="TreeGrafter"/>
</dbReference>
<dbReference type="SUPFAM" id="SSF46785">
    <property type="entry name" value="Winged helix' DNA-binding domain"/>
    <property type="match status" value="1"/>
</dbReference>
<reference evidence="11" key="1">
    <citation type="submission" date="2023-10" db="EMBL/GenBank/DDBJ databases">
        <authorList>
            <person name="Hackl T."/>
        </authorList>
    </citation>
    <scope>NUCLEOTIDE SEQUENCE</scope>
</reference>
<feature type="domain" description="OB" evidence="9">
    <location>
        <begin position="74"/>
        <end position="138"/>
    </location>
</feature>
<evidence type="ECO:0000256" key="5">
    <source>
        <dbReference type="ARBA" id="ARBA00023125"/>
    </source>
</evidence>
<name>A0AAI8YQN5_9PEZI</name>
<dbReference type="InterPro" id="IPR004365">
    <property type="entry name" value="NA-bd_OB_tRNA"/>
</dbReference>
<dbReference type="Pfam" id="PF01336">
    <property type="entry name" value="tRNA_anti-codon"/>
    <property type="match status" value="1"/>
</dbReference>
<dbReference type="Gene3D" id="2.40.50.140">
    <property type="entry name" value="Nucleic acid-binding proteins"/>
    <property type="match status" value="1"/>
</dbReference>
<gene>
    <name evidence="11" type="ORF">KHLLAP_LOCUS14168</name>
</gene>
<feature type="domain" description="Replication protein A C-terminal" evidence="10">
    <location>
        <begin position="165"/>
        <end position="281"/>
    </location>
</feature>
<accession>A0AAI8YQN5</accession>
<dbReference type="InterPro" id="IPR014646">
    <property type="entry name" value="Rfa2/RPA32"/>
</dbReference>
<dbReference type="PANTHER" id="PTHR13989">
    <property type="entry name" value="REPLICATION PROTEIN A-RELATED"/>
    <property type="match status" value="1"/>
</dbReference>
<evidence type="ECO:0000256" key="3">
    <source>
        <dbReference type="ARBA" id="ARBA00022705"/>
    </source>
</evidence>
<keyword evidence="4" id="KW-0227">DNA damage</keyword>
<dbReference type="GO" id="GO:0006289">
    <property type="term" value="P:nucleotide-excision repair"/>
    <property type="evidence" value="ECO:0007669"/>
    <property type="project" value="TreeGrafter"/>
</dbReference>
<feature type="compositionally biased region" description="Gly residues" evidence="8">
    <location>
        <begin position="175"/>
        <end position="185"/>
    </location>
</feature>
<evidence type="ECO:0000256" key="6">
    <source>
        <dbReference type="ARBA" id="ARBA00023204"/>
    </source>
</evidence>
<evidence type="ECO:0000313" key="11">
    <source>
        <dbReference type="EMBL" id="CAJ2513700.1"/>
    </source>
</evidence>
<evidence type="ECO:0000256" key="2">
    <source>
        <dbReference type="ARBA" id="ARBA00007815"/>
    </source>
</evidence>
<dbReference type="PANTHER" id="PTHR13989:SF16">
    <property type="entry name" value="REPLICATION PROTEIN A2"/>
    <property type="match status" value="1"/>
</dbReference>
<evidence type="ECO:0000256" key="1">
    <source>
        <dbReference type="ARBA" id="ARBA00004123"/>
    </source>
</evidence>
<evidence type="ECO:0000256" key="4">
    <source>
        <dbReference type="ARBA" id="ARBA00022763"/>
    </source>
</evidence>
<keyword evidence="7" id="KW-0539">Nucleus</keyword>
<dbReference type="InterPro" id="IPR040260">
    <property type="entry name" value="RFA2-like"/>
</dbReference>
<protein>
    <submittedName>
        <fullName evidence="11">Uu.00g018190.m01.CDS01</fullName>
    </submittedName>
</protein>